<dbReference type="AlphaFoldDB" id="A0A1C5HMX4"/>
<organism evidence="1 2">
    <name type="scientific">Micromonospora coxensis</name>
    <dbReference type="NCBI Taxonomy" id="356852"/>
    <lineage>
        <taxon>Bacteria</taxon>
        <taxon>Bacillati</taxon>
        <taxon>Actinomycetota</taxon>
        <taxon>Actinomycetes</taxon>
        <taxon>Micromonosporales</taxon>
        <taxon>Micromonosporaceae</taxon>
        <taxon>Micromonospora</taxon>
    </lineage>
</organism>
<sequence length="91" mass="10084">MLTALRLGRRLVTEVPASGPARRAFVEIRPVTTTADSDAHRQQWTRSDPDRTFTIEQWTTTATGFDYDIGVVLVRAVTVTGETPLVAAIER</sequence>
<name>A0A1C5HMX4_9ACTN</name>
<accession>A0A1C5HMX4</accession>
<dbReference type="RefSeq" id="WP_088975287.1">
    <property type="nucleotide sequence ID" value="NZ_LT607753.1"/>
</dbReference>
<dbReference type="EMBL" id="LT607753">
    <property type="protein sequence ID" value="SCG47339.1"/>
    <property type="molecule type" value="Genomic_DNA"/>
</dbReference>
<reference evidence="2" key="1">
    <citation type="submission" date="2016-06" db="EMBL/GenBank/DDBJ databases">
        <authorList>
            <person name="Varghese N."/>
            <person name="Submissions Spin"/>
        </authorList>
    </citation>
    <scope>NUCLEOTIDE SEQUENCE [LARGE SCALE GENOMIC DNA]</scope>
    <source>
        <strain evidence="2">DSM 45161</strain>
    </source>
</reference>
<evidence type="ECO:0000313" key="1">
    <source>
        <dbReference type="EMBL" id="SCG47339.1"/>
    </source>
</evidence>
<protein>
    <submittedName>
        <fullName evidence="1">Uncharacterized protein</fullName>
    </submittedName>
</protein>
<dbReference type="OrthoDB" id="3295950at2"/>
<evidence type="ECO:0000313" key="2">
    <source>
        <dbReference type="Proteomes" id="UP000198215"/>
    </source>
</evidence>
<proteinExistence type="predicted"/>
<gene>
    <name evidence="1" type="ORF">GA0070614_1539</name>
</gene>
<keyword evidence="2" id="KW-1185">Reference proteome</keyword>
<dbReference type="Proteomes" id="UP000198215">
    <property type="component" value="Chromosome I"/>
</dbReference>